<dbReference type="PROSITE" id="PS01227">
    <property type="entry name" value="UPF0012"/>
    <property type="match status" value="1"/>
</dbReference>
<dbReference type="EMBL" id="FORX01000005">
    <property type="protein sequence ID" value="SFJ68914.1"/>
    <property type="molecule type" value="Genomic_DNA"/>
</dbReference>
<dbReference type="InterPro" id="IPR003010">
    <property type="entry name" value="C-N_Hydrolase"/>
</dbReference>
<dbReference type="PANTHER" id="PTHR23088">
    <property type="entry name" value="NITRILASE-RELATED"/>
    <property type="match status" value="1"/>
</dbReference>
<dbReference type="InterPro" id="IPR036526">
    <property type="entry name" value="C-N_Hydrolase_sf"/>
</dbReference>
<comment type="similarity">
    <text evidence="1">Belongs to the carbon-nitrogen hydrolase superfamily. NIT1/NIT2 family.</text>
</comment>
<evidence type="ECO:0000259" key="2">
    <source>
        <dbReference type="PROSITE" id="PS50263"/>
    </source>
</evidence>
<evidence type="ECO:0000313" key="3">
    <source>
        <dbReference type="EMBL" id="SFJ68914.1"/>
    </source>
</evidence>
<dbReference type="Pfam" id="PF00795">
    <property type="entry name" value="CN_hydrolase"/>
    <property type="match status" value="1"/>
</dbReference>
<dbReference type="PANTHER" id="PTHR23088:SF27">
    <property type="entry name" value="DEAMINATED GLUTATHIONE AMIDASE"/>
    <property type="match status" value="1"/>
</dbReference>
<dbReference type="RefSeq" id="WP_092373701.1">
    <property type="nucleotide sequence ID" value="NZ_FORX01000005.1"/>
</dbReference>
<dbReference type="PROSITE" id="PS50263">
    <property type="entry name" value="CN_HYDROLASE"/>
    <property type="match status" value="1"/>
</dbReference>
<feature type="domain" description="CN hydrolase" evidence="2">
    <location>
        <begin position="1"/>
        <end position="238"/>
    </location>
</feature>
<dbReference type="GO" id="GO:0016787">
    <property type="term" value="F:hydrolase activity"/>
    <property type="evidence" value="ECO:0007669"/>
    <property type="project" value="UniProtKB-KW"/>
</dbReference>
<proteinExistence type="inferred from homology"/>
<name>A0A1I3TCQ3_9BACT</name>
<dbReference type="AlphaFoldDB" id="A0A1I3TCQ3"/>
<organism evidence="3 4">
    <name type="scientific">Desulfomicrobium apsheronum</name>
    <dbReference type="NCBI Taxonomy" id="52560"/>
    <lineage>
        <taxon>Bacteria</taxon>
        <taxon>Pseudomonadati</taxon>
        <taxon>Thermodesulfobacteriota</taxon>
        <taxon>Desulfovibrionia</taxon>
        <taxon>Desulfovibrionales</taxon>
        <taxon>Desulfomicrobiaceae</taxon>
        <taxon>Desulfomicrobium</taxon>
    </lineage>
</organism>
<dbReference type="SUPFAM" id="SSF56317">
    <property type="entry name" value="Carbon-nitrogen hydrolase"/>
    <property type="match status" value="1"/>
</dbReference>
<reference evidence="4" key="1">
    <citation type="submission" date="2016-10" db="EMBL/GenBank/DDBJ databases">
        <authorList>
            <person name="Varghese N."/>
            <person name="Submissions S."/>
        </authorList>
    </citation>
    <scope>NUCLEOTIDE SEQUENCE [LARGE SCALE GENOMIC DNA]</scope>
    <source>
        <strain evidence="4">DSM 5918</strain>
    </source>
</reference>
<dbReference type="OrthoDB" id="9811121at2"/>
<evidence type="ECO:0000256" key="1">
    <source>
        <dbReference type="ARBA" id="ARBA00010613"/>
    </source>
</evidence>
<accession>A0A1I3TCQ3</accession>
<dbReference type="Gene3D" id="3.60.110.10">
    <property type="entry name" value="Carbon-nitrogen hydrolase"/>
    <property type="match status" value="1"/>
</dbReference>
<keyword evidence="3" id="KW-0378">Hydrolase</keyword>
<keyword evidence="4" id="KW-1185">Reference proteome</keyword>
<evidence type="ECO:0000313" key="4">
    <source>
        <dbReference type="Proteomes" id="UP000198635"/>
    </source>
</evidence>
<dbReference type="InterPro" id="IPR001110">
    <property type="entry name" value="UPF0012_CS"/>
</dbReference>
<protein>
    <submittedName>
        <fullName evidence="3">Carbon-nitrogen hydrolase</fullName>
    </submittedName>
</protein>
<dbReference type="Proteomes" id="UP000198635">
    <property type="component" value="Unassembled WGS sequence"/>
</dbReference>
<sequence length="270" mass="29250">MKIAAVQLSGFPGDVRGNLDKIRAAVRVGAEASCRLLLFPEIADLGYDMPAIALAGHDWWPRVRDELSGLAREHELCLACGVCLPGPGGLANALVAFGPKGDILATYRKIHLFTATDADETEVFSPGDEIVCFDFEGIHFGLSVCYDLRFPELYRAQALGGCQALLLASAWPKARIDIWQTLCTARALENQCYLLGANRVGSQGAFPFGGRSLFVTPGGEITLADEMREGLTLGSIDLAELTDIRRNIPALNHRRPEIYAEVACNSTRSL</sequence>
<gene>
    <name evidence="3" type="ORF">SAMN04488082_105188</name>
</gene>
<dbReference type="STRING" id="52560.SAMN04488082_105188"/>